<evidence type="ECO:0000313" key="2">
    <source>
        <dbReference type="Proteomes" id="UP001058003"/>
    </source>
</evidence>
<dbReference type="InterPro" id="IPR024248">
    <property type="entry name" value="DUF2695"/>
</dbReference>
<reference evidence="1" key="1">
    <citation type="submission" date="2021-04" db="EMBL/GenBank/DDBJ databases">
        <title>Dactylosporangium aurantiacum NRRL B-8018 full assembly.</title>
        <authorList>
            <person name="Hartkoorn R.C."/>
            <person name="Beaudoing E."/>
            <person name="Hot D."/>
        </authorList>
    </citation>
    <scope>NUCLEOTIDE SEQUENCE</scope>
    <source>
        <strain evidence="1">NRRL B-8018</strain>
    </source>
</reference>
<evidence type="ECO:0000313" key="1">
    <source>
        <dbReference type="EMBL" id="UWZ58136.1"/>
    </source>
</evidence>
<name>A0A9Q9MMG7_9ACTN</name>
<proteinExistence type="predicted"/>
<dbReference type="KEGG" id="daur:Daura_19375"/>
<protein>
    <submittedName>
        <fullName evidence="1">DUF2695 domain-containing protein</fullName>
    </submittedName>
</protein>
<gene>
    <name evidence="1" type="ORF">Daura_19375</name>
</gene>
<organism evidence="1 2">
    <name type="scientific">Dactylosporangium aurantiacum</name>
    <dbReference type="NCBI Taxonomy" id="35754"/>
    <lineage>
        <taxon>Bacteria</taxon>
        <taxon>Bacillati</taxon>
        <taxon>Actinomycetota</taxon>
        <taxon>Actinomycetes</taxon>
        <taxon>Micromonosporales</taxon>
        <taxon>Micromonosporaceae</taxon>
        <taxon>Dactylosporangium</taxon>
    </lineage>
</organism>
<accession>A0A9Q9MMG7</accession>
<dbReference type="RefSeq" id="WP_033367074.1">
    <property type="nucleotide sequence ID" value="NZ_CP073767.1"/>
</dbReference>
<dbReference type="AlphaFoldDB" id="A0A9Q9MMG7"/>
<dbReference type="OrthoDB" id="95751at2"/>
<dbReference type="EMBL" id="CP073767">
    <property type="protein sequence ID" value="UWZ58136.1"/>
    <property type="molecule type" value="Genomic_DNA"/>
</dbReference>
<keyword evidence="2" id="KW-1185">Reference proteome</keyword>
<sequence length="100" mass="11197">MVSPEERARRRGLRDAYKNAERAARAALMPLNKDQLGALVDFVDAHVQAAGCDHTRRFTERWATGQQVLMDRLAEGLDEYGGYCDCEVVMNCDPEQVLGP</sequence>
<dbReference type="Pfam" id="PF10905">
    <property type="entry name" value="DUF2695"/>
    <property type="match status" value="1"/>
</dbReference>
<dbReference type="Proteomes" id="UP001058003">
    <property type="component" value="Chromosome"/>
</dbReference>